<feature type="domain" description="Glycosyltransferase 2-like" evidence="4">
    <location>
        <begin position="8"/>
        <end position="133"/>
    </location>
</feature>
<comment type="caution">
    <text evidence="5">The sequence shown here is derived from an EMBL/GenBank/DDBJ whole genome shotgun (WGS) entry which is preliminary data.</text>
</comment>
<evidence type="ECO:0000259" key="4">
    <source>
        <dbReference type="Pfam" id="PF00535"/>
    </source>
</evidence>
<keyword evidence="1 5" id="KW-0328">Glycosyltransferase</keyword>
<dbReference type="InterPro" id="IPR001173">
    <property type="entry name" value="Glyco_trans_2-like"/>
</dbReference>
<dbReference type="PANTHER" id="PTHR22916">
    <property type="entry name" value="GLYCOSYLTRANSFERASE"/>
    <property type="match status" value="1"/>
</dbReference>
<keyword evidence="3" id="KW-0472">Membrane</keyword>
<sequence>MYKVTLSMPVYNVEKYVERALLSALNQTFESIEYLIVDDKGTDNSMDVVRRIITNHPRGKDVRIIDHGVNQGTGATKNSAIKEAKGEYLYFMDSDDEITKDCIEILYNKMQENPVDFVAASISKKDTHGKIILEHKYKDYILNDNAKNVAHIYYLDKIDISITTWNKLYNINFLRDNEIYCLPKHLNEDVFFTFQVILNAKTCILMSIITYNYCFREGSVMNVKMKQKIDLRVFQYVEIINYQKQYLEKHKYKYPILYAYILTRTMYLAYFFSYQILKSDIDNKKKYIYHLLNYPINFYEIKLLNHKQLMNYYFYIIDKSPYYIKYMIILFCFYYKINKNNLKRFIQAKKLYYLCKAVFLLCIYLLISCIYHMQYHYFESIVFESIKGLGMFL</sequence>
<keyword evidence="3" id="KW-1133">Transmembrane helix</keyword>
<organism evidence="5">
    <name type="scientific">termite gut metagenome</name>
    <dbReference type="NCBI Taxonomy" id="433724"/>
    <lineage>
        <taxon>unclassified sequences</taxon>
        <taxon>metagenomes</taxon>
        <taxon>organismal metagenomes</taxon>
    </lineage>
</organism>
<dbReference type="EC" id="2.4.-.-" evidence="5"/>
<evidence type="ECO:0000256" key="1">
    <source>
        <dbReference type="ARBA" id="ARBA00022676"/>
    </source>
</evidence>
<dbReference type="Gene3D" id="3.90.550.10">
    <property type="entry name" value="Spore Coat Polysaccharide Biosynthesis Protein SpsA, Chain A"/>
    <property type="match status" value="1"/>
</dbReference>
<feature type="transmembrane region" description="Helical" evidence="3">
    <location>
        <begin position="312"/>
        <end position="335"/>
    </location>
</feature>
<evidence type="ECO:0000256" key="2">
    <source>
        <dbReference type="ARBA" id="ARBA00022679"/>
    </source>
</evidence>
<protein>
    <submittedName>
        <fullName evidence="5">Putative glycosyltransferase EpsH</fullName>
        <ecNumber evidence="5">2.4.-.-</ecNumber>
    </submittedName>
</protein>
<dbReference type="Pfam" id="PF00535">
    <property type="entry name" value="Glycos_transf_2"/>
    <property type="match status" value="1"/>
</dbReference>
<name>A0A5J4S0J3_9ZZZZ</name>
<keyword evidence="2 5" id="KW-0808">Transferase</keyword>
<feature type="transmembrane region" description="Helical" evidence="3">
    <location>
        <begin position="257"/>
        <end position="277"/>
    </location>
</feature>
<proteinExistence type="predicted"/>
<gene>
    <name evidence="5" type="ORF">EZS27_013260</name>
</gene>
<feature type="transmembrane region" description="Helical" evidence="3">
    <location>
        <begin position="351"/>
        <end position="373"/>
    </location>
</feature>
<accession>A0A5J4S0J3</accession>
<dbReference type="InterPro" id="IPR029044">
    <property type="entry name" value="Nucleotide-diphossugar_trans"/>
</dbReference>
<dbReference type="SUPFAM" id="SSF53448">
    <property type="entry name" value="Nucleotide-diphospho-sugar transferases"/>
    <property type="match status" value="1"/>
</dbReference>
<reference evidence="5" key="1">
    <citation type="submission" date="2019-03" db="EMBL/GenBank/DDBJ databases">
        <title>Single cell metagenomics reveals metabolic interactions within the superorganism composed of flagellate Streblomastix strix and complex community of Bacteroidetes bacteria on its surface.</title>
        <authorList>
            <person name="Treitli S.C."/>
            <person name="Kolisko M."/>
            <person name="Husnik F."/>
            <person name="Keeling P."/>
            <person name="Hampl V."/>
        </authorList>
    </citation>
    <scope>NUCLEOTIDE SEQUENCE</scope>
    <source>
        <strain evidence="5">STM</strain>
    </source>
</reference>
<evidence type="ECO:0000256" key="3">
    <source>
        <dbReference type="SAM" id="Phobius"/>
    </source>
</evidence>
<dbReference type="AlphaFoldDB" id="A0A5J4S0J3"/>
<keyword evidence="3" id="KW-0812">Transmembrane</keyword>
<dbReference type="CDD" id="cd00761">
    <property type="entry name" value="Glyco_tranf_GTA_type"/>
    <property type="match status" value="1"/>
</dbReference>
<dbReference type="EMBL" id="SNRY01000590">
    <property type="protein sequence ID" value="KAA6338761.1"/>
    <property type="molecule type" value="Genomic_DNA"/>
</dbReference>
<dbReference type="PANTHER" id="PTHR22916:SF51">
    <property type="entry name" value="GLYCOSYLTRANSFERASE EPSH-RELATED"/>
    <property type="match status" value="1"/>
</dbReference>
<evidence type="ECO:0000313" key="5">
    <source>
        <dbReference type="EMBL" id="KAA6338761.1"/>
    </source>
</evidence>
<dbReference type="GO" id="GO:0016757">
    <property type="term" value="F:glycosyltransferase activity"/>
    <property type="evidence" value="ECO:0007669"/>
    <property type="project" value="UniProtKB-KW"/>
</dbReference>